<feature type="compositionally biased region" description="Polar residues" evidence="1">
    <location>
        <begin position="468"/>
        <end position="482"/>
    </location>
</feature>
<dbReference type="InterPro" id="IPR047589">
    <property type="entry name" value="DUF11_rpt"/>
</dbReference>
<evidence type="ECO:0000256" key="1">
    <source>
        <dbReference type="SAM" id="MobiDB-lite"/>
    </source>
</evidence>
<dbReference type="InterPro" id="IPR013783">
    <property type="entry name" value="Ig-like_fold"/>
</dbReference>
<evidence type="ECO:0000313" key="5">
    <source>
        <dbReference type="Proteomes" id="UP000269375"/>
    </source>
</evidence>
<dbReference type="NCBIfam" id="TIGR01451">
    <property type="entry name" value="B_ant_repeat"/>
    <property type="match status" value="1"/>
</dbReference>
<reference evidence="3 5" key="1">
    <citation type="submission" date="2018-11" db="EMBL/GenBank/DDBJ databases">
        <title>Proposal to divide the Flavobacteriaceae and reorganize its genera based on Amino Acid Identity values calculated from whole genome sequences.</title>
        <authorList>
            <person name="Nicholson A.C."/>
            <person name="Gulvik C.A."/>
            <person name="Whitney A.M."/>
            <person name="Humrighouse B.W."/>
            <person name="Bell M."/>
            <person name="Holmes B."/>
            <person name="Steigerwalt A."/>
            <person name="Villarma A."/>
            <person name="Sheth M."/>
            <person name="Batra D."/>
            <person name="Pryor J."/>
            <person name="Bernardet J.-F."/>
            <person name="Hugo C."/>
            <person name="Kampfer P."/>
            <person name="Newman J."/>
            <person name="Mcquiston J.R."/>
        </authorList>
    </citation>
    <scope>NUCLEOTIDE SEQUENCE [LARGE SCALE GENOMIC DNA]</scope>
    <source>
        <strain evidence="3 5">DSM 15235</strain>
    </source>
</reference>
<dbReference type="OrthoDB" id="9805017at2"/>
<evidence type="ECO:0000259" key="2">
    <source>
        <dbReference type="Pfam" id="PF01345"/>
    </source>
</evidence>
<reference evidence="4 6" key="2">
    <citation type="submission" date="2019-03" db="EMBL/GenBank/DDBJ databases">
        <title>Genomic Encyclopedia of Archaeal and Bacterial Type Strains, Phase II (KMG-II): from individual species to whole genera.</title>
        <authorList>
            <person name="Goeker M."/>
        </authorList>
    </citation>
    <scope>NUCLEOTIDE SEQUENCE [LARGE SCALE GENOMIC DNA]</scope>
    <source>
        <strain evidence="4 6">DSM 15235</strain>
    </source>
</reference>
<dbReference type="Pfam" id="PF01345">
    <property type="entry name" value="DUF11"/>
    <property type="match status" value="1"/>
</dbReference>
<sequence>MNQKLQHLITHLQLRLTVVLVCLLCSGSLLADGSKDLYPSGVSGYRAFMRSSTSSTSSWPFANEGIHYVYAKVGERITLASSAQNGGNGRIRLFAPDGTQVINNTGSGQITNRTAELAGPQLFGQTGGNRYTPIYYSVATEGIYRVEFVGRSTGDPTTTIAANNNWTQDTSAGISAWDVSVIDTSNTGFINGRVYTNILNLSNGTTGPNTNGFYGLVYVLTKDGYTYRVNNNGNNGLYFTFFVNNNGFVDAATQEPIYKSLDQSSTAFLTGKVHNPNNADTSKHITYKLFYRLPANDLPAQSTGAMPGGTTWLKSPVVVPDVTGVQLIGVDGTIGQVSNKGGYVKFNSGAQGQYTVVIQSASTPAAFVTRTLTGASVSGVNNIFWDGKDGAGNTLPVGTVPVTVTVQLRGAEVHFPFFDMEYNQNGTVIQLLDHTNLNNVVSDIVYWNDVDVPNGSNGNNSPGGAYSNPKNNSHLPPTNSTGINSSVNGHIWGVGSTGTSGQFGDNRSIDTWTFITGNATVLTTNVDVKIADLKITQIVPDKTAVTTGEQINFTVKVKNDGPSDVTGAPFTFTLPSGFSPQSFTFTANGCGSEAVTLSYNAVTHTYSSSLNLPSGCEITYNFSTEITYLAASGNQAVKATILRPNDVTDPDATNTDVTVPPTNAEYECANNGAGGSCNNILNNTSIVFSPAAICTEDVQGNSFSTSNGTPVTFSQPATDYGFVFDIYTLDNSFNLNINGVQLATQEIQFQSSGTSGINIRFADGDQYELNTPDVWSMTGTASAPLIRVVIGPAGNVTMFGSKVSGGPLFPLVLFNGNSFNTITWNTAAANMVTATQSVVGVTTMTGYGSGKKIVPCHCIKPGATGTPDSFSKMGILTKASLTVANWPQSVPNGHIVLDSNDKGMVITHMTTAQRDALIAVEGMIIYNTDLNCVQLYRGTAPGVDNSRTGWNCIKRGCNE</sequence>
<dbReference type="AlphaFoldDB" id="A0A3N0VY08"/>
<dbReference type="Gene3D" id="2.60.40.10">
    <property type="entry name" value="Immunoglobulins"/>
    <property type="match status" value="1"/>
</dbReference>
<proteinExistence type="predicted"/>
<feature type="region of interest" description="Disordered" evidence="1">
    <location>
        <begin position="455"/>
        <end position="482"/>
    </location>
</feature>
<protein>
    <submittedName>
        <fullName evidence="3">DUF11 domain-containing protein</fullName>
    </submittedName>
    <submittedName>
        <fullName evidence="4">Repeat protein (TIGR01451 family)</fullName>
    </submittedName>
</protein>
<organism evidence="3 5">
    <name type="scientific">Chryseobacterium daecheongense</name>
    <dbReference type="NCBI Taxonomy" id="192389"/>
    <lineage>
        <taxon>Bacteria</taxon>
        <taxon>Pseudomonadati</taxon>
        <taxon>Bacteroidota</taxon>
        <taxon>Flavobacteriia</taxon>
        <taxon>Flavobacteriales</taxon>
        <taxon>Weeksellaceae</taxon>
        <taxon>Chryseobacterium group</taxon>
        <taxon>Chryseobacterium</taxon>
    </lineage>
</organism>
<keyword evidence="6" id="KW-1185">Reference proteome</keyword>
<evidence type="ECO:0000313" key="4">
    <source>
        <dbReference type="EMBL" id="TDX93147.1"/>
    </source>
</evidence>
<dbReference type="Proteomes" id="UP000295709">
    <property type="component" value="Unassembled WGS sequence"/>
</dbReference>
<name>A0A3N0VY08_9FLAO</name>
<feature type="domain" description="DUF11" evidence="2">
    <location>
        <begin position="532"/>
        <end position="656"/>
    </location>
</feature>
<comment type="caution">
    <text evidence="3">The sequence shown here is derived from an EMBL/GenBank/DDBJ whole genome shotgun (WGS) entry which is preliminary data.</text>
</comment>
<feature type="compositionally biased region" description="Low complexity" evidence="1">
    <location>
        <begin position="455"/>
        <end position="464"/>
    </location>
</feature>
<accession>A0A3N0VY08</accession>
<dbReference type="InterPro" id="IPR001434">
    <property type="entry name" value="OmcB-like_DUF11"/>
</dbReference>
<dbReference type="EMBL" id="SOQW01000002">
    <property type="protein sequence ID" value="TDX93147.1"/>
    <property type="molecule type" value="Genomic_DNA"/>
</dbReference>
<dbReference type="Proteomes" id="UP000269375">
    <property type="component" value="Unassembled WGS sequence"/>
</dbReference>
<evidence type="ECO:0000313" key="3">
    <source>
        <dbReference type="EMBL" id="ROH97692.1"/>
    </source>
</evidence>
<dbReference type="EMBL" id="RJTX01000002">
    <property type="protein sequence ID" value="ROH97692.1"/>
    <property type="molecule type" value="Genomic_DNA"/>
</dbReference>
<dbReference type="RefSeq" id="WP_123262908.1">
    <property type="nucleotide sequence ID" value="NZ_RJTX01000002.1"/>
</dbReference>
<evidence type="ECO:0000313" key="6">
    <source>
        <dbReference type="Proteomes" id="UP000295709"/>
    </source>
</evidence>
<gene>
    <name evidence="4" type="ORF">BCF50_2104</name>
    <name evidence="3" type="ORF">EGI05_09955</name>
</gene>